<evidence type="ECO:0000256" key="2">
    <source>
        <dbReference type="ARBA" id="ARBA00023125"/>
    </source>
</evidence>
<feature type="modified residue" description="4-aspartylphosphate" evidence="3">
    <location>
        <position position="55"/>
    </location>
</feature>
<dbReference type="SMART" id="SM00448">
    <property type="entry name" value="REC"/>
    <property type="match status" value="1"/>
</dbReference>
<dbReference type="KEGG" id="sus:Acid_7866"/>
<feature type="domain" description="Response regulatory" evidence="5">
    <location>
        <begin position="4"/>
        <end position="120"/>
    </location>
</feature>
<dbReference type="InterPro" id="IPR016032">
    <property type="entry name" value="Sig_transdc_resp-reg_C-effctor"/>
</dbReference>
<dbReference type="GO" id="GO:0003677">
    <property type="term" value="F:DNA binding"/>
    <property type="evidence" value="ECO:0007669"/>
    <property type="project" value="UniProtKB-KW"/>
</dbReference>
<dbReference type="InterPro" id="IPR000792">
    <property type="entry name" value="Tscrpt_reg_LuxR_C"/>
</dbReference>
<dbReference type="STRING" id="234267.Acid_7866"/>
<dbReference type="PRINTS" id="PR00038">
    <property type="entry name" value="HTHLUXR"/>
</dbReference>
<dbReference type="CDD" id="cd06170">
    <property type="entry name" value="LuxR_C_like"/>
    <property type="match status" value="1"/>
</dbReference>
<dbReference type="CDD" id="cd17535">
    <property type="entry name" value="REC_NarL-like"/>
    <property type="match status" value="1"/>
</dbReference>
<dbReference type="SUPFAM" id="SSF46894">
    <property type="entry name" value="C-terminal effector domain of the bipartite response regulators"/>
    <property type="match status" value="1"/>
</dbReference>
<evidence type="ECO:0000259" key="5">
    <source>
        <dbReference type="PROSITE" id="PS50110"/>
    </source>
</evidence>
<dbReference type="SUPFAM" id="SSF52172">
    <property type="entry name" value="CheY-like"/>
    <property type="match status" value="1"/>
</dbReference>
<dbReference type="GO" id="GO:0006355">
    <property type="term" value="P:regulation of DNA-templated transcription"/>
    <property type="evidence" value="ECO:0007669"/>
    <property type="project" value="InterPro"/>
</dbReference>
<feature type="domain" description="HTH luxR-type" evidence="4">
    <location>
        <begin position="147"/>
        <end position="212"/>
    </location>
</feature>
<protein>
    <submittedName>
        <fullName evidence="6">Two component transcriptional regulator, LuxR family</fullName>
    </submittedName>
</protein>
<dbReference type="PROSITE" id="PS00622">
    <property type="entry name" value="HTH_LUXR_1"/>
    <property type="match status" value="1"/>
</dbReference>
<dbReference type="InterPro" id="IPR011006">
    <property type="entry name" value="CheY-like_superfamily"/>
</dbReference>
<dbReference type="GO" id="GO:0000160">
    <property type="term" value="P:phosphorelay signal transduction system"/>
    <property type="evidence" value="ECO:0007669"/>
    <property type="project" value="InterPro"/>
</dbReference>
<dbReference type="InterPro" id="IPR058245">
    <property type="entry name" value="NreC/VraR/RcsB-like_REC"/>
</dbReference>
<sequence>MAVRILLADDHTMMRQGLRHILESRPDFDIVAEASSGIEAVEAARTHKPDVAIVDVAMKELNGIEATAQILKISPHTAVLILSMYSDERYVLRAVKAGARGYVLKNSAGDELIQAIHAVQRGLAFFSPAVARIFQDGVARLQDAREVSDRFESLTGRERQVYQLLAEGNSNKEIANRLNLSLHTVETHRWHIMEKLDLHSTAELVLSAVRRGLVT</sequence>
<dbReference type="Gene3D" id="3.40.50.2300">
    <property type="match status" value="1"/>
</dbReference>
<dbReference type="Pfam" id="PF00072">
    <property type="entry name" value="Response_reg"/>
    <property type="match status" value="1"/>
</dbReference>
<accession>Q01NL0</accession>
<keyword evidence="2" id="KW-0238">DNA-binding</keyword>
<dbReference type="PROSITE" id="PS50110">
    <property type="entry name" value="RESPONSE_REGULATORY"/>
    <property type="match status" value="1"/>
</dbReference>
<dbReference type="InterPro" id="IPR039420">
    <property type="entry name" value="WalR-like"/>
</dbReference>
<dbReference type="PROSITE" id="PS50043">
    <property type="entry name" value="HTH_LUXR_2"/>
    <property type="match status" value="1"/>
</dbReference>
<evidence type="ECO:0000256" key="1">
    <source>
        <dbReference type="ARBA" id="ARBA00022553"/>
    </source>
</evidence>
<evidence type="ECO:0000313" key="6">
    <source>
        <dbReference type="EMBL" id="ABJ88760.1"/>
    </source>
</evidence>
<dbReference type="SMART" id="SM00421">
    <property type="entry name" value="HTH_LUXR"/>
    <property type="match status" value="1"/>
</dbReference>
<keyword evidence="1 3" id="KW-0597">Phosphoprotein</keyword>
<organism evidence="6">
    <name type="scientific">Solibacter usitatus (strain Ellin6076)</name>
    <dbReference type="NCBI Taxonomy" id="234267"/>
    <lineage>
        <taxon>Bacteria</taxon>
        <taxon>Pseudomonadati</taxon>
        <taxon>Acidobacteriota</taxon>
        <taxon>Terriglobia</taxon>
        <taxon>Bryobacterales</taxon>
        <taxon>Solibacteraceae</taxon>
        <taxon>Candidatus Solibacter</taxon>
    </lineage>
</organism>
<evidence type="ECO:0000259" key="4">
    <source>
        <dbReference type="PROSITE" id="PS50043"/>
    </source>
</evidence>
<dbReference type="Pfam" id="PF00196">
    <property type="entry name" value="GerE"/>
    <property type="match status" value="1"/>
</dbReference>
<dbReference type="PANTHER" id="PTHR43214">
    <property type="entry name" value="TWO-COMPONENT RESPONSE REGULATOR"/>
    <property type="match status" value="1"/>
</dbReference>
<gene>
    <name evidence="6" type="ordered locus">Acid_7866</name>
</gene>
<dbReference type="EMBL" id="CP000473">
    <property type="protein sequence ID" value="ABJ88760.1"/>
    <property type="molecule type" value="Genomic_DNA"/>
</dbReference>
<dbReference type="InParanoid" id="Q01NL0"/>
<dbReference type="AlphaFoldDB" id="Q01NL0"/>
<name>Q01NL0_SOLUE</name>
<dbReference type="HOGENOM" id="CLU_000445_90_1_0"/>
<reference evidence="6" key="1">
    <citation type="submission" date="2006-10" db="EMBL/GenBank/DDBJ databases">
        <title>Complete sequence of Solibacter usitatus Ellin6076.</title>
        <authorList>
            <consortium name="US DOE Joint Genome Institute"/>
            <person name="Copeland A."/>
            <person name="Lucas S."/>
            <person name="Lapidus A."/>
            <person name="Barry K."/>
            <person name="Detter J.C."/>
            <person name="Glavina del Rio T."/>
            <person name="Hammon N."/>
            <person name="Israni S."/>
            <person name="Dalin E."/>
            <person name="Tice H."/>
            <person name="Pitluck S."/>
            <person name="Thompson L.S."/>
            <person name="Brettin T."/>
            <person name="Bruce D."/>
            <person name="Han C."/>
            <person name="Tapia R."/>
            <person name="Gilna P."/>
            <person name="Schmutz J."/>
            <person name="Larimer F."/>
            <person name="Land M."/>
            <person name="Hauser L."/>
            <person name="Kyrpides N."/>
            <person name="Mikhailova N."/>
            <person name="Janssen P.H."/>
            <person name="Kuske C.R."/>
            <person name="Richardson P."/>
        </authorList>
    </citation>
    <scope>NUCLEOTIDE SEQUENCE</scope>
    <source>
        <strain evidence="6">Ellin6076</strain>
    </source>
</reference>
<dbReference type="InterPro" id="IPR001789">
    <property type="entry name" value="Sig_transdc_resp-reg_receiver"/>
</dbReference>
<evidence type="ECO:0000256" key="3">
    <source>
        <dbReference type="PROSITE-ProRule" id="PRU00169"/>
    </source>
</evidence>
<dbReference type="FunCoup" id="Q01NL0">
    <property type="interactions" value="220"/>
</dbReference>
<dbReference type="eggNOG" id="COG2197">
    <property type="taxonomic scope" value="Bacteria"/>
</dbReference>
<proteinExistence type="predicted"/>